<evidence type="ECO:0000256" key="1">
    <source>
        <dbReference type="SAM" id="MobiDB-lite"/>
    </source>
</evidence>
<dbReference type="PANTHER" id="PTHR28027:SF2">
    <property type="entry name" value="TRANSCRIPTIONAL REGULATOR MIT1"/>
    <property type="match status" value="1"/>
</dbReference>
<gene>
    <name evidence="2" type="ORF">BD410DRAFT_800654</name>
</gene>
<accession>A0A4Y7QFJ6</accession>
<evidence type="ECO:0000313" key="3">
    <source>
        <dbReference type="Proteomes" id="UP000294933"/>
    </source>
</evidence>
<dbReference type="GO" id="GO:0003677">
    <property type="term" value="F:DNA binding"/>
    <property type="evidence" value="ECO:0007669"/>
    <property type="project" value="TreeGrafter"/>
</dbReference>
<sequence>MQSPTCTGIRIRNVRDAHLIFHAARSRILPIVTRRLDTEERRAVRPGNIYVWEERGPNSRATGVGCSCIFKVVLISYIHGISLALKGGPTEFRGVLLEYGTNFCFITSDTDLLTNSTTTKLGGSSGHNRLVKQTYSVLVETPAGQRKWHLIHQLRTVDDIPEVSRLEIPPGMYVSAKVGKGRARDSWISGADGDVGPNLTGPPNSHPVYAPFPAQASPHEREAQLAQQSGWRVGTSGNVGHSPSQSKRVGGNAPQAGLPMPPQTGKAAYSPRHPLDDAALRSLKGFM</sequence>
<feature type="compositionally biased region" description="Polar residues" evidence="1">
    <location>
        <begin position="225"/>
        <end position="247"/>
    </location>
</feature>
<keyword evidence="3" id="KW-1185">Reference proteome</keyword>
<name>A0A4Y7QFJ6_9AGAM</name>
<dbReference type="Proteomes" id="UP000294933">
    <property type="component" value="Unassembled WGS sequence"/>
</dbReference>
<dbReference type="PANTHER" id="PTHR28027">
    <property type="entry name" value="TRANSCRIPTIONAL REGULATOR MIT1"/>
    <property type="match status" value="1"/>
</dbReference>
<dbReference type="Pfam" id="PF09729">
    <property type="entry name" value="Gti1_Pac2"/>
    <property type="match status" value="1"/>
</dbReference>
<organism evidence="2 3">
    <name type="scientific">Rickenella mellea</name>
    <dbReference type="NCBI Taxonomy" id="50990"/>
    <lineage>
        <taxon>Eukaryota</taxon>
        <taxon>Fungi</taxon>
        <taxon>Dikarya</taxon>
        <taxon>Basidiomycota</taxon>
        <taxon>Agaricomycotina</taxon>
        <taxon>Agaricomycetes</taxon>
        <taxon>Hymenochaetales</taxon>
        <taxon>Rickenellaceae</taxon>
        <taxon>Rickenella</taxon>
    </lineage>
</organism>
<dbReference type="EMBL" id="ML170162">
    <property type="protein sequence ID" value="TDL26031.1"/>
    <property type="molecule type" value="Genomic_DNA"/>
</dbReference>
<evidence type="ECO:0000313" key="2">
    <source>
        <dbReference type="EMBL" id="TDL26031.1"/>
    </source>
</evidence>
<dbReference type="AlphaFoldDB" id="A0A4Y7QFJ6"/>
<dbReference type="VEuPathDB" id="FungiDB:BD410DRAFT_800654"/>
<reference evidence="2 3" key="1">
    <citation type="submission" date="2018-06" db="EMBL/GenBank/DDBJ databases">
        <title>A transcriptomic atlas of mushroom development highlights an independent origin of complex multicellularity.</title>
        <authorList>
            <consortium name="DOE Joint Genome Institute"/>
            <person name="Krizsan K."/>
            <person name="Almasi E."/>
            <person name="Merenyi Z."/>
            <person name="Sahu N."/>
            <person name="Viragh M."/>
            <person name="Koszo T."/>
            <person name="Mondo S."/>
            <person name="Kiss B."/>
            <person name="Balint B."/>
            <person name="Kues U."/>
            <person name="Barry K."/>
            <person name="Hegedus J.C."/>
            <person name="Henrissat B."/>
            <person name="Johnson J."/>
            <person name="Lipzen A."/>
            <person name="Ohm R."/>
            <person name="Nagy I."/>
            <person name="Pangilinan J."/>
            <person name="Yan J."/>
            <person name="Xiong Y."/>
            <person name="Grigoriev I.V."/>
            <person name="Hibbett D.S."/>
            <person name="Nagy L.G."/>
        </authorList>
    </citation>
    <scope>NUCLEOTIDE SEQUENCE [LARGE SCALE GENOMIC DNA]</scope>
    <source>
        <strain evidence="2 3">SZMC22713</strain>
    </source>
</reference>
<feature type="region of interest" description="Disordered" evidence="1">
    <location>
        <begin position="188"/>
        <end position="274"/>
    </location>
</feature>
<dbReference type="InterPro" id="IPR018608">
    <property type="entry name" value="Gti1/Pac2"/>
</dbReference>
<proteinExistence type="predicted"/>
<dbReference type="OrthoDB" id="5572844at2759"/>
<protein>
    <submittedName>
        <fullName evidence="2">Uncharacterized protein</fullName>
    </submittedName>
</protein>